<dbReference type="EMBL" id="ACKS01000082">
    <property type="protein sequence ID" value="EFA43360.1"/>
    <property type="molecule type" value="Genomic_DNA"/>
</dbReference>
<protein>
    <recommendedName>
        <fullName evidence="1">LUD domain-containing protein</fullName>
    </recommendedName>
</protein>
<dbReference type="InterPro" id="IPR024185">
    <property type="entry name" value="FTHF_cligase-like_sf"/>
</dbReference>
<accession>D1PZC6</accession>
<sequence length="221" mass="25008">MYKLYVNMENKKVKNIRNERLAELLVKRLKRRHYDAYFCHDAGEVLDKLKALIPENSTVTWGGSDTIRSLGVTDMLKAGNYEVYDRDDVTTTEDKLRVYRKAFECDFYLSSVNAISEDGVIVNIDGNGNRVAAITWGPKHVILIIGLNKVCQDTDAALKRARSTAAPVNMSRFDFETLCQKDGVCHNCLSPDSICNYISIQRMSHPAGRHIVILVDQELGY</sequence>
<dbReference type="InterPro" id="IPR003741">
    <property type="entry name" value="LUD_dom"/>
</dbReference>
<name>D1PZC6_9BACT</name>
<comment type="caution">
    <text evidence="2">The sequence shown here is derived from an EMBL/GenBank/DDBJ whole genome shotgun (WGS) entry which is preliminary data.</text>
</comment>
<reference evidence="2 3" key="1">
    <citation type="submission" date="2009-10" db="EMBL/GenBank/DDBJ databases">
        <authorList>
            <person name="Qin X."/>
            <person name="Bachman B."/>
            <person name="Battles P."/>
            <person name="Bell A."/>
            <person name="Bess C."/>
            <person name="Bickham C."/>
            <person name="Chaboub L."/>
            <person name="Chen D."/>
            <person name="Coyle M."/>
            <person name="Deiros D.R."/>
            <person name="Dinh H."/>
            <person name="Forbes L."/>
            <person name="Fowler G."/>
            <person name="Francisco L."/>
            <person name="Fu Q."/>
            <person name="Gubbala S."/>
            <person name="Hale W."/>
            <person name="Han Y."/>
            <person name="Hemphill L."/>
            <person name="Highlander S.K."/>
            <person name="Hirani K."/>
            <person name="Hogues M."/>
            <person name="Jackson L."/>
            <person name="Jakkamsetti A."/>
            <person name="Javaid M."/>
            <person name="Jiang H."/>
            <person name="Korchina V."/>
            <person name="Kovar C."/>
            <person name="Lara F."/>
            <person name="Lee S."/>
            <person name="Mata R."/>
            <person name="Mathew T."/>
            <person name="Moen C."/>
            <person name="Morales K."/>
            <person name="Munidasa M."/>
            <person name="Nazareth L."/>
            <person name="Ngo R."/>
            <person name="Nguyen L."/>
            <person name="Okwuonu G."/>
            <person name="Ongeri F."/>
            <person name="Patil S."/>
            <person name="Petrosino J."/>
            <person name="Pham C."/>
            <person name="Pham P."/>
            <person name="Pu L.-L."/>
            <person name="Puazo M."/>
            <person name="Raj R."/>
            <person name="Reid J."/>
            <person name="Rouhana J."/>
            <person name="Saada N."/>
            <person name="Shang Y."/>
            <person name="Simmons D."/>
            <person name="Thornton R."/>
            <person name="Warren J."/>
            <person name="Weissenberger G."/>
            <person name="Zhang J."/>
            <person name="Zhang L."/>
            <person name="Zhou C."/>
            <person name="Zhu D."/>
            <person name="Muzny D."/>
            <person name="Worley K."/>
            <person name="Gibbs R."/>
        </authorList>
    </citation>
    <scope>NUCLEOTIDE SEQUENCE [LARGE SCALE GENOMIC DNA]</scope>
    <source>
        <strain evidence="2 3">DSM 17361</strain>
    </source>
</reference>
<dbReference type="InterPro" id="IPR009501">
    <property type="entry name" value="UCP020269"/>
</dbReference>
<dbReference type="eggNOG" id="COG1139">
    <property type="taxonomic scope" value="Bacteria"/>
</dbReference>
<dbReference type="Gene3D" id="3.40.50.10420">
    <property type="entry name" value="NagB/RpiA/CoA transferase-like"/>
    <property type="match status" value="1"/>
</dbReference>
<dbReference type="PIRSF" id="PIRSF020269">
    <property type="entry name" value="DUF1121"/>
    <property type="match status" value="1"/>
</dbReference>
<evidence type="ECO:0000313" key="3">
    <source>
        <dbReference type="Proteomes" id="UP000003160"/>
    </source>
</evidence>
<dbReference type="PANTHER" id="PTHR36179:SF2">
    <property type="entry name" value="LUD DOMAIN-CONTAINING PROTEIN"/>
    <property type="match status" value="1"/>
</dbReference>
<proteinExistence type="predicted"/>
<dbReference type="HOGENOM" id="CLU_107893_1_0_10"/>
<dbReference type="PANTHER" id="PTHR36179">
    <property type="entry name" value="LUD_DOM DOMAIN-CONTAINING PROTEIN"/>
    <property type="match status" value="1"/>
</dbReference>
<dbReference type="SUPFAM" id="SSF100950">
    <property type="entry name" value="NagB/RpiA/CoA transferase-like"/>
    <property type="match status" value="1"/>
</dbReference>
<dbReference type="Proteomes" id="UP000003160">
    <property type="component" value="Unassembled WGS sequence"/>
</dbReference>
<evidence type="ECO:0000313" key="2">
    <source>
        <dbReference type="EMBL" id="EFA43360.1"/>
    </source>
</evidence>
<dbReference type="InterPro" id="IPR037171">
    <property type="entry name" value="NagB/RpiA_transferase-like"/>
</dbReference>
<evidence type="ECO:0000259" key="1">
    <source>
        <dbReference type="Pfam" id="PF02589"/>
    </source>
</evidence>
<keyword evidence="3" id="KW-1185">Reference proteome</keyword>
<dbReference type="AlphaFoldDB" id="D1PZC6"/>
<feature type="domain" description="LUD" evidence="1">
    <location>
        <begin position="23"/>
        <end position="215"/>
    </location>
</feature>
<dbReference type="Pfam" id="PF02589">
    <property type="entry name" value="LUD_dom"/>
    <property type="match status" value="1"/>
</dbReference>
<gene>
    <name evidence="2" type="ORF">HMPREF0645_2311</name>
</gene>
<organism evidence="2 3">
    <name type="scientific">Hallella bergensis DSM 17361</name>
    <dbReference type="NCBI Taxonomy" id="585502"/>
    <lineage>
        <taxon>Bacteria</taxon>
        <taxon>Pseudomonadati</taxon>
        <taxon>Bacteroidota</taxon>
        <taxon>Bacteroidia</taxon>
        <taxon>Bacteroidales</taxon>
        <taxon>Prevotellaceae</taxon>
        <taxon>Hallella</taxon>
    </lineage>
</organism>